<reference evidence="3 5" key="1">
    <citation type="journal article" date="2019" name="Sci. Rep.">
        <title>Orb-weaving spider Araneus ventricosus genome elucidates the spidroin gene catalogue.</title>
        <authorList>
            <person name="Kono N."/>
            <person name="Nakamura H."/>
            <person name="Ohtoshi R."/>
            <person name="Moran D.A.P."/>
            <person name="Shinohara A."/>
            <person name="Yoshida Y."/>
            <person name="Fujiwara M."/>
            <person name="Mori M."/>
            <person name="Tomita M."/>
            <person name="Arakawa K."/>
        </authorList>
    </citation>
    <scope>NUCLEOTIDE SEQUENCE [LARGE SCALE GENOMIC DNA]</scope>
</reference>
<evidence type="ECO:0000256" key="2">
    <source>
        <dbReference type="SAM" id="MobiDB-lite"/>
    </source>
</evidence>
<dbReference type="GO" id="GO:0030297">
    <property type="term" value="F:transmembrane receptor protein tyrosine kinase activator activity"/>
    <property type="evidence" value="ECO:0007669"/>
    <property type="project" value="TreeGrafter"/>
</dbReference>
<accession>A0A4Y2H005</accession>
<evidence type="ECO:0000313" key="3">
    <source>
        <dbReference type="EMBL" id="GBM58078.1"/>
    </source>
</evidence>
<organism evidence="3 5">
    <name type="scientific">Araneus ventricosus</name>
    <name type="common">Orbweaver spider</name>
    <name type="synonym">Epeira ventricosa</name>
    <dbReference type="NCBI Taxonomy" id="182803"/>
    <lineage>
        <taxon>Eukaryota</taxon>
        <taxon>Metazoa</taxon>
        <taxon>Ecdysozoa</taxon>
        <taxon>Arthropoda</taxon>
        <taxon>Chelicerata</taxon>
        <taxon>Arachnida</taxon>
        <taxon>Araneae</taxon>
        <taxon>Araneomorphae</taxon>
        <taxon>Entelegynae</taxon>
        <taxon>Araneoidea</taxon>
        <taxon>Araneidae</taxon>
        <taxon>Araneus</taxon>
    </lineage>
</organism>
<dbReference type="Proteomes" id="UP000499080">
    <property type="component" value="Unassembled WGS sequence"/>
</dbReference>
<dbReference type="PANTHER" id="PTHR21105:SF0">
    <property type="entry name" value="GH16255P"/>
    <property type="match status" value="1"/>
</dbReference>
<dbReference type="Gene3D" id="4.10.400.10">
    <property type="entry name" value="Low-density Lipoprotein Receptor"/>
    <property type="match status" value="1"/>
</dbReference>
<dbReference type="AlphaFoldDB" id="A0A4Y2H005"/>
<keyword evidence="5" id="KW-1185">Reference proteome</keyword>
<name>A0A4Y2H005_ARAVE</name>
<dbReference type="SUPFAM" id="SSF57424">
    <property type="entry name" value="LDL receptor-like module"/>
    <property type="match status" value="1"/>
</dbReference>
<evidence type="ECO:0000256" key="1">
    <source>
        <dbReference type="ARBA" id="ARBA00023157"/>
    </source>
</evidence>
<sequence length="100" mass="11531">MGRYRCIDDHMLCDGFIDCAAAEDEDRMSCMFYKTVTPLFSTTRILTCIFLAAKVSFSFKQGFTRGQYCLDNKFTHVRKKDQERAGSRSGMRRKDNACSE</sequence>
<gene>
    <name evidence="4" type="ORF">AVEN_113465_1</name>
    <name evidence="3" type="ORF">AVEN_255630_1</name>
</gene>
<feature type="region of interest" description="Disordered" evidence="2">
    <location>
        <begin position="80"/>
        <end position="100"/>
    </location>
</feature>
<dbReference type="EMBL" id="BGPR01100981">
    <property type="protein sequence ID" value="GBM58089.1"/>
    <property type="molecule type" value="Genomic_DNA"/>
</dbReference>
<evidence type="ECO:0000313" key="5">
    <source>
        <dbReference type="Proteomes" id="UP000499080"/>
    </source>
</evidence>
<proteinExistence type="predicted"/>
<dbReference type="PANTHER" id="PTHR21105">
    <property type="entry name" value="GH16255P"/>
    <property type="match status" value="1"/>
</dbReference>
<evidence type="ECO:0000313" key="4">
    <source>
        <dbReference type="EMBL" id="GBM58089.1"/>
    </source>
</evidence>
<dbReference type="InterPro" id="IPR036055">
    <property type="entry name" value="LDL_receptor-like_sf"/>
</dbReference>
<protein>
    <submittedName>
        <fullName evidence="3">Uncharacterized protein</fullName>
    </submittedName>
</protein>
<dbReference type="GO" id="GO:0043195">
    <property type="term" value="C:terminal bouton"/>
    <property type="evidence" value="ECO:0007669"/>
    <property type="project" value="TreeGrafter"/>
</dbReference>
<dbReference type="EMBL" id="BGPR01100977">
    <property type="protein sequence ID" value="GBM58078.1"/>
    <property type="molecule type" value="Genomic_DNA"/>
</dbReference>
<comment type="caution">
    <text evidence="3">The sequence shown here is derived from an EMBL/GenBank/DDBJ whole genome shotgun (WGS) entry which is preliminary data.</text>
</comment>
<dbReference type="GO" id="GO:0043410">
    <property type="term" value="P:positive regulation of MAPK cascade"/>
    <property type="evidence" value="ECO:0007669"/>
    <property type="project" value="TreeGrafter"/>
</dbReference>
<dbReference type="OrthoDB" id="6417936at2759"/>
<keyword evidence="1" id="KW-1015">Disulfide bond</keyword>